<gene>
    <name evidence="4" type="ORF">GGX14DRAFT_366725</name>
</gene>
<dbReference type="AlphaFoldDB" id="A0AAD6VE20"/>
<reference evidence="4" key="1">
    <citation type="submission" date="2023-03" db="EMBL/GenBank/DDBJ databases">
        <title>Massive genome expansion in bonnet fungi (Mycena s.s.) driven by repeated elements and novel gene families across ecological guilds.</title>
        <authorList>
            <consortium name="Lawrence Berkeley National Laboratory"/>
            <person name="Harder C.B."/>
            <person name="Miyauchi S."/>
            <person name="Viragh M."/>
            <person name="Kuo A."/>
            <person name="Thoen E."/>
            <person name="Andreopoulos B."/>
            <person name="Lu D."/>
            <person name="Skrede I."/>
            <person name="Drula E."/>
            <person name="Henrissat B."/>
            <person name="Morin E."/>
            <person name="Kohler A."/>
            <person name="Barry K."/>
            <person name="LaButti K."/>
            <person name="Morin E."/>
            <person name="Salamov A."/>
            <person name="Lipzen A."/>
            <person name="Mereny Z."/>
            <person name="Hegedus B."/>
            <person name="Baldrian P."/>
            <person name="Stursova M."/>
            <person name="Weitz H."/>
            <person name="Taylor A."/>
            <person name="Grigoriev I.V."/>
            <person name="Nagy L.G."/>
            <person name="Martin F."/>
            <person name="Kauserud H."/>
        </authorList>
    </citation>
    <scope>NUCLEOTIDE SEQUENCE</scope>
    <source>
        <strain evidence="4">9144</strain>
    </source>
</reference>
<dbReference type="InterPro" id="IPR036291">
    <property type="entry name" value="NAD(P)-bd_dom_sf"/>
</dbReference>
<keyword evidence="2" id="KW-0560">Oxidoreductase</keyword>
<proteinExistence type="inferred from homology"/>
<dbReference type="PANTHER" id="PTHR43899:SF13">
    <property type="entry name" value="RH59310P"/>
    <property type="match status" value="1"/>
</dbReference>
<dbReference type="Pfam" id="PF00106">
    <property type="entry name" value="adh_short"/>
    <property type="match status" value="1"/>
</dbReference>
<comment type="similarity">
    <text evidence="1">Belongs to the short-chain dehydrogenases/reductases (SDR) family.</text>
</comment>
<keyword evidence="3" id="KW-0812">Transmembrane</keyword>
<dbReference type="EMBL" id="JARJCW010000037">
    <property type="protein sequence ID" value="KAJ7207062.1"/>
    <property type="molecule type" value="Genomic_DNA"/>
</dbReference>
<keyword evidence="3" id="KW-0472">Membrane</keyword>
<name>A0AAD6VE20_9AGAR</name>
<keyword evidence="5" id="KW-1185">Reference proteome</keyword>
<dbReference type="PIRSF" id="PIRSF000126">
    <property type="entry name" value="11-beta-HSD1"/>
    <property type="match status" value="1"/>
</dbReference>
<dbReference type="Gene3D" id="3.40.50.720">
    <property type="entry name" value="NAD(P)-binding Rossmann-like Domain"/>
    <property type="match status" value="1"/>
</dbReference>
<comment type="caution">
    <text evidence="4">The sequence shown here is derived from an EMBL/GenBank/DDBJ whole genome shotgun (WGS) entry which is preliminary data.</text>
</comment>
<evidence type="ECO:0000313" key="5">
    <source>
        <dbReference type="Proteomes" id="UP001219525"/>
    </source>
</evidence>
<evidence type="ECO:0000313" key="4">
    <source>
        <dbReference type="EMBL" id="KAJ7207062.1"/>
    </source>
</evidence>
<evidence type="ECO:0000256" key="1">
    <source>
        <dbReference type="ARBA" id="ARBA00006484"/>
    </source>
</evidence>
<protein>
    <submittedName>
        <fullName evidence="4">Short chain dehydrogenase/reductase</fullName>
    </submittedName>
</protein>
<dbReference type="SUPFAM" id="SSF51735">
    <property type="entry name" value="NAD(P)-binding Rossmann-fold domains"/>
    <property type="match status" value="1"/>
</dbReference>
<evidence type="ECO:0000256" key="3">
    <source>
        <dbReference type="SAM" id="Phobius"/>
    </source>
</evidence>
<accession>A0AAD6VE20</accession>
<sequence length="327" mass="35704">MDTIPQPVLLSVLVVGFVTSAVLLTRFGVWVWCYILRPSSLPRYLHGETTPWALVTGASDGIGKGFAKELLAAGFNVILHGRNPTKLANLKREFAARYPNREIDIAVADVSAAGSERAVVKVVGDRRLTVLVNNVGGHPGGRADYRSLEDFGGEDLDLNINMNARFPAQLTRQLIPVLRKNQPSLIINIGSLGAVSAPPYLTIYSGTKAFNKAFSYSLCAELRHDPSTKDIEVLFIQVGEVVSNTYLLSESLVSPSAERFAKAALNRVGCGYLGAAGWIVHSMQEFAFGWTPEFLAIKTVTDVIVRNKHCGRTSRWISYGYSTVFCP</sequence>
<evidence type="ECO:0000256" key="2">
    <source>
        <dbReference type="ARBA" id="ARBA00023002"/>
    </source>
</evidence>
<dbReference type="InterPro" id="IPR002347">
    <property type="entry name" value="SDR_fam"/>
</dbReference>
<dbReference type="Proteomes" id="UP001219525">
    <property type="component" value="Unassembled WGS sequence"/>
</dbReference>
<keyword evidence="3" id="KW-1133">Transmembrane helix</keyword>
<feature type="transmembrane region" description="Helical" evidence="3">
    <location>
        <begin position="12"/>
        <end position="36"/>
    </location>
</feature>
<dbReference type="PANTHER" id="PTHR43899">
    <property type="entry name" value="RH59310P"/>
    <property type="match status" value="1"/>
</dbReference>
<dbReference type="GO" id="GO:0016491">
    <property type="term" value="F:oxidoreductase activity"/>
    <property type="evidence" value="ECO:0007669"/>
    <property type="project" value="UniProtKB-KW"/>
</dbReference>
<dbReference type="InterPro" id="IPR051019">
    <property type="entry name" value="VLCFA-Steroid_DH"/>
</dbReference>
<dbReference type="GO" id="GO:0005783">
    <property type="term" value="C:endoplasmic reticulum"/>
    <property type="evidence" value="ECO:0007669"/>
    <property type="project" value="TreeGrafter"/>
</dbReference>
<organism evidence="4 5">
    <name type="scientific">Mycena pura</name>
    <dbReference type="NCBI Taxonomy" id="153505"/>
    <lineage>
        <taxon>Eukaryota</taxon>
        <taxon>Fungi</taxon>
        <taxon>Dikarya</taxon>
        <taxon>Basidiomycota</taxon>
        <taxon>Agaricomycotina</taxon>
        <taxon>Agaricomycetes</taxon>
        <taxon>Agaricomycetidae</taxon>
        <taxon>Agaricales</taxon>
        <taxon>Marasmiineae</taxon>
        <taxon>Mycenaceae</taxon>
        <taxon>Mycena</taxon>
    </lineage>
</organism>
<dbReference type="PRINTS" id="PR00081">
    <property type="entry name" value="GDHRDH"/>
</dbReference>